<dbReference type="Gene3D" id="1.50.40.10">
    <property type="entry name" value="Mitochondrial carrier domain"/>
    <property type="match status" value="1"/>
</dbReference>
<evidence type="ECO:0000313" key="7">
    <source>
        <dbReference type="EMBL" id="EPY35697.1"/>
    </source>
</evidence>
<dbReference type="InterPro" id="IPR023395">
    <property type="entry name" value="MCP_dom_sf"/>
</dbReference>
<accession>S9UXW5</accession>
<name>S9UXW5_9TRYP</name>
<protein>
    <recommendedName>
        <fullName evidence="9">Mitochondrial carrier protein</fullName>
    </recommendedName>
</protein>
<evidence type="ECO:0000313" key="5">
    <source>
        <dbReference type="EMBL" id="EPY24804.1"/>
    </source>
</evidence>
<keyword evidence="4" id="KW-0472">Membrane</keyword>
<dbReference type="AlphaFoldDB" id="S9UXW5"/>
<keyword evidence="8" id="KW-1185">Reference proteome</keyword>
<evidence type="ECO:0000256" key="2">
    <source>
        <dbReference type="ARBA" id="ARBA00022692"/>
    </source>
</evidence>
<evidence type="ECO:0000256" key="3">
    <source>
        <dbReference type="ARBA" id="ARBA00022737"/>
    </source>
</evidence>
<evidence type="ECO:0008006" key="9">
    <source>
        <dbReference type="Google" id="ProtNLM"/>
    </source>
</evidence>
<dbReference type="PANTHER" id="PTHR24089">
    <property type="entry name" value="SOLUTE CARRIER FAMILY 25"/>
    <property type="match status" value="1"/>
</dbReference>
<dbReference type="EMBL" id="ATMH01006996">
    <property type="protein sequence ID" value="EPY24804.1"/>
    <property type="molecule type" value="Genomic_DNA"/>
</dbReference>
<reference evidence="7 8" key="1">
    <citation type="journal article" date="2013" name="PLoS ONE">
        <title>Predicting the Proteins of Angomonas deanei, Strigomonas culicis and Their Respective Endosymbionts Reveals New Aspects of the Trypanosomatidae Family.</title>
        <authorList>
            <person name="Motta M.C."/>
            <person name="Martins A.C."/>
            <person name="de Souza S.S."/>
            <person name="Catta-Preta C.M."/>
            <person name="Silva R."/>
            <person name="Klein C.C."/>
            <person name="de Almeida L.G."/>
            <person name="de Lima Cunha O."/>
            <person name="Ciapina L.P."/>
            <person name="Brocchi M."/>
            <person name="Colabardini A.C."/>
            <person name="de Araujo Lima B."/>
            <person name="Machado C.R."/>
            <person name="de Almeida Soares C.M."/>
            <person name="Probst C.M."/>
            <person name="de Menezes C.B."/>
            <person name="Thompson C.E."/>
            <person name="Bartholomeu D.C."/>
            <person name="Gradia D.F."/>
            <person name="Pavoni D.P."/>
            <person name="Grisard E.C."/>
            <person name="Fantinatti-Garboggini F."/>
            <person name="Marchini F.K."/>
            <person name="Rodrigues-Luiz G.F."/>
            <person name="Wagner G."/>
            <person name="Goldman G.H."/>
            <person name="Fietto J.L."/>
            <person name="Elias M.C."/>
            <person name="Goldman M.H."/>
            <person name="Sagot M.F."/>
            <person name="Pereira M."/>
            <person name="Stoco P.H."/>
            <person name="de Mendonca-Neto R.P."/>
            <person name="Teixeira S.M."/>
            <person name="Maciel T.E."/>
            <person name="de Oliveira Mendes T.A."/>
            <person name="Urmenyi T.P."/>
            <person name="de Souza W."/>
            <person name="Schenkman S."/>
            <person name="de Vasconcelos A.T."/>
        </authorList>
    </citation>
    <scope>NUCLEOTIDE SEQUENCE [LARGE SCALE GENOMIC DNA]</scope>
</reference>
<dbReference type="SUPFAM" id="SSF103506">
    <property type="entry name" value="Mitochondrial carrier"/>
    <property type="match status" value="1"/>
</dbReference>
<dbReference type="OrthoDB" id="270370at2759"/>
<evidence type="ECO:0000313" key="6">
    <source>
        <dbReference type="EMBL" id="EPY29984.1"/>
    </source>
</evidence>
<comment type="caution">
    <text evidence="7">The sequence shown here is derived from an EMBL/GenBank/DDBJ whole genome shotgun (WGS) entry which is preliminary data.</text>
</comment>
<comment type="subcellular location">
    <subcellularLocation>
        <location evidence="1">Membrane</location>
    </subcellularLocation>
</comment>
<gene>
    <name evidence="7" type="ORF">STCU_00977</name>
    <name evidence="6" type="ORF">STCU_04294</name>
    <name evidence="5" type="ORF">STCU_06996</name>
</gene>
<dbReference type="EMBL" id="ATMH01000977">
    <property type="protein sequence ID" value="EPY35697.1"/>
    <property type="molecule type" value="Genomic_DNA"/>
</dbReference>
<reference evidence="7" key="2">
    <citation type="submission" date="2013-03" db="EMBL/GenBank/DDBJ databases">
        <authorList>
            <person name="Motta M.C.M."/>
            <person name="Martins A.C.A."/>
            <person name="Preta C.M.C.C."/>
            <person name="Silva R."/>
            <person name="de Souza S.S."/>
            <person name="Klein C.C."/>
            <person name="de Almeida L.G.P."/>
            <person name="Cunha O.L."/>
            <person name="Colabardini A.C."/>
            <person name="Lima B.A."/>
            <person name="Machado C.R."/>
            <person name="Soares C.M.A."/>
            <person name="de Menezes C.B.A."/>
            <person name="Bartolomeu D.C."/>
            <person name="Grisard E.C."/>
            <person name="Fantinatti-Garboggini F."/>
            <person name="Rodrigues-Luiz G.F."/>
            <person name="Wagner G."/>
            <person name="Goldman G.H."/>
            <person name="Fietto J.L.R."/>
            <person name="Ciapina L.P."/>
            <person name="Brocchi M."/>
            <person name="Elias M.C."/>
            <person name="Goldman M.H.S."/>
            <person name="Sagot M.-F."/>
            <person name="Pereira M."/>
            <person name="Stoco P.H."/>
            <person name="Teixeira S.M.R."/>
            <person name="de Mendonca-Neto R.P."/>
            <person name="Maciel T.E.F."/>
            <person name="Mendes T.A.O."/>
            <person name="Urmenyi T.P."/>
            <person name="Teixeira M.M.G."/>
            <person name="de Camargo E.F.P."/>
            <person name="de Sousa W."/>
            <person name="Schenkman S."/>
            <person name="de Vasconcelos A.T.R."/>
        </authorList>
    </citation>
    <scope>NUCLEOTIDE SEQUENCE</scope>
</reference>
<dbReference type="Proteomes" id="UP000015354">
    <property type="component" value="Unassembled WGS sequence"/>
</dbReference>
<sequence>MFEALTWAYGLAWWVVGRLNKIEKETFKSLKDPGVFISAALAGGVARTIVFPLDHGGAKGFTQTIGRRMPQFGFLMMFYCPVAHRLLPGTEADPLSKMLTTFMVGAMAGFNMRLVCNPISRVMDECARTGQKPQDVMRILKNKTILQFWYTTPNLIANALYFGTLFTVFEGLRRFSERSLLPLVTNEGAGALLASDEVAKATGETKEVAGDLIRTFNMQNYTTQVVQNFVVGGTAAAVATTVCYPYSAHRYLQTVIYDSALCRGLLPTLIKEVPMMAAMFGCFSLLQPLFAPRHGARCGFGY</sequence>
<proteinExistence type="predicted"/>
<evidence type="ECO:0000256" key="4">
    <source>
        <dbReference type="ARBA" id="ARBA00023136"/>
    </source>
</evidence>
<keyword evidence="3" id="KW-0677">Repeat</keyword>
<evidence type="ECO:0000256" key="1">
    <source>
        <dbReference type="ARBA" id="ARBA00004370"/>
    </source>
</evidence>
<dbReference type="EMBL" id="ATMH01004294">
    <property type="protein sequence ID" value="EPY29984.1"/>
    <property type="molecule type" value="Genomic_DNA"/>
</dbReference>
<organism evidence="7 8">
    <name type="scientific">Strigomonas culicis</name>
    <dbReference type="NCBI Taxonomy" id="28005"/>
    <lineage>
        <taxon>Eukaryota</taxon>
        <taxon>Discoba</taxon>
        <taxon>Euglenozoa</taxon>
        <taxon>Kinetoplastea</taxon>
        <taxon>Metakinetoplastina</taxon>
        <taxon>Trypanosomatida</taxon>
        <taxon>Trypanosomatidae</taxon>
        <taxon>Strigomonadinae</taxon>
        <taxon>Strigomonas</taxon>
    </lineage>
</organism>
<dbReference type="GO" id="GO:0016020">
    <property type="term" value="C:membrane"/>
    <property type="evidence" value="ECO:0007669"/>
    <property type="project" value="UniProtKB-SubCell"/>
</dbReference>
<evidence type="ECO:0000313" key="8">
    <source>
        <dbReference type="Proteomes" id="UP000015354"/>
    </source>
</evidence>
<keyword evidence="2" id="KW-0812">Transmembrane</keyword>